<feature type="transmembrane region" description="Helical" evidence="1">
    <location>
        <begin position="102"/>
        <end position="123"/>
    </location>
</feature>
<feature type="transmembrane region" description="Helical" evidence="1">
    <location>
        <begin position="232"/>
        <end position="255"/>
    </location>
</feature>
<evidence type="ECO:0000259" key="2">
    <source>
        <dbReference type="Pfam" id="PF20151"/>
    </source>
</evidence>
<feature type="transmembrane region" description="Helical" evidence="1">
    <location>
        <begin position="12"/>
        <end position="30"/>
    </location>
</feature>
<feature type="domain" description="DUF6533" evidence="2">
    <location>
        <begin position="18"/>
        <end position="61"/>
    </location>
</feature>
<dbReference type="GeneID" id="64663711"/>
<keyword evidence="1" id="KW-1133">Transmembrane helix</keyword>
<comment type="caution">
    <text evidence="3">The sequence shown here is derived from an EMBL/GenBank/DDBJ whole genome shotgun (WGS) entry which is preliminary data.</text>
</comment>
<protein>
    <recommendedName>
        <fullName evidence="2">DUF6533 domain-containing protein</fullName>
    </recommendedName>
</protein>
<proteinExistence type="predicted"/>
<name>A0AAD4EKZ2_9AGAM</name>
<evidence type="ECO:0000313" key="4">
    <source>
        <dbReference type="Proteomes" id="UP001195769"/>
    </source>
</evidence>
<evidence type="ECO:0000256" key="1">
    <source>
        <dbReference type="SAM" id="Phobius"/>
    </source>
</evidence>
<keyword evidence="4" id="KW-1185">Reference proteome</keyword>
<evidence type="ECO:0000313" key="3">
    <source>
        <dbReference type="EMBL" id="KAG1908016.1"/>
    </source>
</evidence>
<dbReference type="RefSeq" id="XP_041233591.1">
    <property type="nucleotide sequence ID" value="XM_041369413.1"/>
</dbReference>
<dbReference type="Pfam" id="PF20151">
    <property type="entry name" value="DUF6533"/>
    <property type="match status" value="1"/>
</dbReference>
<reference evidence="3" key="1">
    <citation type="journal article" date="2020" name="New Phytol.">
        <title>Comparative genomics reveals dynamic genome evolution in host specialist ectomycorrhizal fungi.</title>
        <authorList>
            <person name="Lofgren L.A."/>
            <person name="Nguyen N.H."/>
            <person name="Vilgalys R."/>
            <person name="Ruytinx J."/>
            <person name="Liao H.L."/>
            <person name="Branco S."/>
            <person name="Kuo A."/>
            <person name="LaButti K."/>
            <person name="Lipzen A."/>
            <person name="Andreopoulos W."/>
            <person name="Pangilinan J."/>
            <person name="Riley R."/>
            <person name="Hundley H."/>
            <person name="Na H."/>
            <person name="Barry K."/>
            <person name="Grigoriev I.V."/>
            <person name="Stajich J.E."/>
            <person name="Kennedy P.G."/>
        </authorList>
    </citation>
    <scope>NUCLEOTIDE SEQUENCE</scope>
    <source>
        <strain evidence="3">FC203</strain>
    </source>
</reference>
<feature type="transmembrane region" description="Helical" evidence="1">
    <location>
        <begin position="189"/>
        <end position="211"/>
    </location>
</feature>
<gene>
    <name evidence="3" type="ORF">F5891DRAFT_1220843</name>
</gene>
<dbReference type="Proteomes" id="UP001195769">
    <property type="component" value="Unassembled WGS sequence"/>
</dbReference>
<feature type="transmembrane region" description="Helical" evidence="1">
    <location>
        <begin position="50"/>
        <end position="67"/>
    </location>
</feature>
<dbReference type="EMBL" id="JABBWK010000002">
    <property type="protein sequence ID" value="KAG1908016.1"/>
    <property type="molecule type" value="Genomic_DNA"/>
</dbReference>
<dbReference type="InterPro" id="IPR045340">
    <property type="entry name" value="DUF6533"/>
</dbReference>
<dbReference type="AlphaFoldDB" id="A0AAD4EKZ2"/>
<accession>A0AAD4EKZ2</accession>
<organism evidence="3 4">
    <name type="scientific">Suillus fuscotomentosus</name>
    <dbReference type="NCBI Taxonomy" id="1912939"/>
    <lineage>
        <taxon>Eukaryota</taxon>
        <taxon>Fungi</taxon>
        <taxon>Dikarya</taxon>
        <taxon>Basidiomycota</taxon>
        <taxon>Agaricomycotina</taxon>
        <taxon>Agaricomycetes</taxon>
        <taxon>Agaricomycetidae</taxon>
        <taxon>Boletales</taxon>
        <taxon>Suillineae</taxon>
        <taxon>Suillaceae</taxon>
        <taxon>Suillus</taxon>
    </lineage>
</organism>
<sequence length="330" mass="37796">MSELEESLYALQWNNNMSVAVITMVSYEYILQLEKEVKFVWERQWSVMTYLYLAVRYFGILVAMYVANLRLLGRSTKIQPCEYIASTETGFAHGEIEIGDGIFLFMQWGFSVYSCLTKVILIWRLYALYNQSKPILYVLLGSFIPIVALYIAVDVILWSRPSAISTQEVILTPNIKYCTAFFHIGPMLAIYTSIPVICYDILLVVLAIAALGKHLKERKELQMKPNTYIVLIVRYHVIYFVLNLAVQIFSAILWANLSTEVMNIVLLFSDTAPFIIVPRLIIDIWETHANDSCVHVSTTFQDCVCWTSPPPLEEHDLEVCIESIDADNIS</sequence>
<keyword evidence="1" id="KW-0812">Transmembrane</keyword>
<feature type="transmembrane region" description="Helical" evidence="1">
    <location>
        <begin position="135"/>
        <end position="153"/>
    </location>
</feature>
<keyword evidence="1" id="KW-0472">Membrane</keyword>